<dbReference type="EMBL" id="MFKF01000138">
    <property type="protein sequence ID" value="OGG52590.1"/>
    <property type="molecule type" value="Genomic_DNA"/>
</dbReference>
<comment type="caution">
    <text evidence="2">The sequence shown here is derived from an EMBL/GenBank/DDBJ whole genome shotgun (WGS) entry which is preliminary data.</text>
</comment>
<dbReference type="PANTHER" id="PTHR47099">
    <property type="entry name" value="METHYLCOBAMIDE:COM METHYLTRANSFERASE MTBA"/>
    <property type="match status" value="1"/>
</dbReference>
<dbReference type="Pfam" id="PF01208">
    <property type="entry name" value="URO-D"/>
    <property type="match status" value="1"/>
</dbReference>
<dbReference type="Gene3D" id="3.20.20.210">
    <property type="match status" value="1"/>
</dbReference>
<dbReference type="PANTHER" id="PTHR47099:SF1">
    <property type="entry name" value="METHYLCOBAMIDE:COM METHYLTRANSFERASE MTBA"/>
    <property type="match status" value="1"/>
</dbReference>
<dbReference type="GO" id="GO:0006779">
    <property type="term" value="P:porphyrin-containing compound biosynthetic process"/>
    <property type="evidence" value="ECO:0007669"/>
    <property type="project" value="InterPro"/>
</dbReference>
<name>A0A1F6CU32_HANXR</name>
<reference evidence="2 3" key="1">
    <citation type="journal article" date="2016" name="Nat. Commun.">
        <title>Thousands of microbial genomes shed light on interconnected biogeochemical processes in an aquifer system.</title>
        <authorList>
            <person name="Anantharaman K."/>
            <person name="Brown C.T."/>
            <person name="Hug L.A."/>
            <person name="Sharon I."/>
            <person name="Castelle C.J."/>
            <person name="Probst A.J."/>
            <person name="Thomas B.C."/>
            <person name="Singh A."/>
            <person name="Wilkins M.J."/>
            <person name="Karaoz U."/>
            <person name="Brodie E.L."/>
            <person name="Williams K.H."/>
            <person name="Hubbard S.S."/>
            <person name="Banfield J.F."/>
        </authorList>
    </citation>
    <scope>NUCLEOTIDE SEQUENCE [LARGE SCALE GENOMIC DNA]</scope>
    <source>
        <strain evidence="3">RIFCSPLOWO2_12_FULL_64_10</strain>
    </source>
</reference>
<feature type="domain" description="Uroporphyrinogen decarboxylase (URO-D)" evidence="1">
    <location>
        <begin position="137"/>
        <end position="391"/>
    </location>
</feature>
<dbReference type="InterPro" id="IPR038071">
    <property type="entry name" value="UROD/MetE-like_sf"/>
</dbReference>
<dbReference type="Proteomes" id="UP000178606">
    <property type="component" value="Unassembled WGS sequence"/>
</dbReference>
<dbReference type="AlphaFoldDB" id="A0A1F6CU32"/>
<dbReference type="InterPro" id="IPR000257">
    <property type="entry name" value="Uroporphyrinogen_deCOase"/>
</dbReference>
<accession>A0A1F6CU32</accession>
<dbReference type="GO" id="GO:0004853">
    <property type="term" value="F:uroporphyrinogen decarboxylase activity"/>
    <property type="evidence" value="ECO:0007669"/>
    <property type="project" value="InterPro"/>
</dbReference>
<evidence type="ECO:0000313" key="3">
    <source>
        <dbReference type="Proteomes" id="UP000178606"/>
    </source>
</evidence>
<organism evidence="2 3">
    <name type="scientific">Handelsmanbacteria sp. (strain RIFCSPLOWO2_12_FULL_64_10)</name>
    <dbReference type="NCBI Taxonomy" id="1817868"/>
    <lineage>
        <taxon>Bacteria</taxon>
        <taxon>Candidatus Handelsmaniibacteriota</taxon>
    </lineage>
</organism>
<gene>
    <name evidence="2" type="ORF">A3F84_06815</name>
</gene>
<dbReference type="InterPro" id="IPR052024">
    <property type="entry name" value="Methanogen_methyltrans"/>
</dbReference>
<sequence length="400" mass="44467">MMTHRERMLATIRGEPTDRIPWAPRMDLWCIALRARGTLPEGFAGRNTAQIADELDAACHAVRADYTMPRGPGDMTLRGLGLDNHPDYPYRVEVRGLPVDFHADGENLRTTIRTSAGEVRIHLRLNPEMTRAGISIPFVEVYPIRSTDDFEAVAQVFDHLEVVPTPEAYAQFYERIGDRGLAVASGPLVASPIHLMLHELMPMDQFFYLYADERDALYRLTERMTPFFEAALDAVAACGAEVVFWGANYDQDLTWPPFFRAEIAPWLRKVSARLRAAGKFLLTHTDGENRDLLPLYPPCGFDVAESVCPHPMTRCTLAEIRAGMGPDTTVWGGIPSVALLNDAMDDRAFEAYLDGLFGGLGAGERLILGVSDNVPPDANLSRLERIRERVEAFGPVRGGP</sequence>
<evidence type="ECO:0000313" key="2">
    <source>
        <dbReference type="EMBL" id="OGG52590.1"/>
    </source>
</evidence>
<protein>
    <recommendedName>
        <fullName evidence="1">Uroporphyrinogen decarboxylase (URO-D) domain-containing protein</fullName>
    </recommendedName>
</protein>
<dbReference type="SUPFAM" id="SSF51726">
    <property type="entry name" value="UROD/MetE-like"/>
    <property type="match status" value="1"/>
</dbReference>
<proteinExistence type="predicted"/>
<evidence type="ECO:0000259" key="1">
    <source>
        <dbReference type="Pfam" id="PF01208"/>
    </source>
</evidence>